<reference evidence="2 3" key="2">
    <citation type="journal article" date="2016" name="Genome Announc.">
        <title>Complete Genome Sequence of Streptomyces ambofaciens DSM 40697, a Paradigm for Genome Plasticity Studies.</title>
        <authorList>
            <person name="Thibessard A."/>
            <person name="Leblond P."/>
        </authorList>
    </citation>
    <scope>NUCLEOTIDE SEQUENCE [LARGE SCALE GENOMIC DNA]</scope>
    <source>
        <strain evidence="2 3">DSM 40697</strain>
    </source>
</reference>
<feature type="compositionally biased region" description="Low complexity" evidence="1">
    <location>
        <begin position="44"/>
        <end position="72"/>
    </location>
</feature>
<gene>
    <name evidence="2" type="ORF">SAM40697_3130</name>
</gene>
<proteinExistence type="predicted"/>
<keyword evidence="3" id="KW-1185">Reference proteome</keyword>
<feature type="compositionally biased region" description="Low complexity" evidence="1">
    <location>
        <begin position="151"/>
        <end position="170"/>
    </location>
</feature>
<evidence type="ECO:0000313" key="2">
    <source>
        <dbReference type="EMBL" id="ANB07088.1"/>
    </source>
</evidence>
<evidence type="ECO:0000313" key="3">
    <source>
        <dbReference type="Proteomes" id="UP000076720"/>
    </source>
</evidence>
<dbReference type="Proteomes" id="UP000076720">
    <property type="component" value="Chromosome"/>
</dbReference>
<feature type="region of interest" description="Disordered" evidence="1">
    <location>
        <begin position="41"/>
        <end position="80"/>
    </location>
</feature>
<sequence>MASPPGAVAVGVPVPAGGLPCGRSAPRTGAPVAVAPFGTVGVVAPAPDGRAGEEAGPGAAPGSPRSPSADDGAVPGGPEGAFVVRRLAGRDRRCTAADPEGAWVRGCRGRGAPDGTGDTRTPRAARVGALAGASDEAGPVGSARRTGGAGAVDAGSDAPEGAVAGEAAGPAPVPRTGPEGAAGAVAGSARSGATGIRCTGAVPAGDADGCDGAGPWSPAPGRAGSANAPDSMPLPAAGFSTAGDGAPVNDGFCHVGSRPPNPASATPVRAFPVARWIGGRPVQAATATGAGSVVREAPSAREAPSVRDAPSAVRGTPAAVPAVRDASAVLAVPTGPPPVAEPVGTAGGVLPPAPSRGPSRRPRSRSRNPTAQPPAAPRVTRDAIWSVYRRRSWCSRSRIASRLQWKW</sequence>
<feature type="region of interest" description="Disordered" evidence="1">
    <location>
        <begin position="102"/>
        <end position="190"/>
    </location>
</feature>
<feature type="region of interest" description="Disordered" evidence="1">
    <location>
        <begin position="288"/>
        <end position="318"/>
    </location>
</feature>
<dbReference type="EMBL" id="CP012949">
    <property type="protein sequence ID" value="ANB07088.1"/>
    <property type="molecule type" value="Genomic_DNA"/>
</dbReference>
<accession>A0ABM6B0E1</accession>
<reference evidence="3" key="1">
    <citation type="submission" date="2015-10" db="EMBL/GenBank/DDBJ databases">
        <title>Complete genome sequence of Streptomyces ambofaciens DSM 40697.</title>
        <authorList>
            <person name="Thibessard A."/>
            <person name="Leblond P."/>
        </authorList>
    </citation>
    <scope>NUCLEOTIDE SEQUENCE [LARGE SCALE GENOMIC DNA]</scope>
    <source>
        <strain evidence="3">DSM 40697</strain>
    </source>
</reference>
<name>A0ABM6B0E1_STRAM</name>
<evidence type="ECO:0000256" key="1">
    <source>
        <dbReference type="SAM" id="MobiDB-lite"/>
    </source>
</evidence>
<feature type="region of interest" description="Disordered" evidence="1">
    <location>
        <begin position="334"/>
        <end position="381"/>
    </location>
</feature>
<feature type="compositionally biased region" description="Low complexity" evidence="1">
    <location>
        <begin position="177"/>
        <end position="190"/>
    </location>
</feature>
<protein>
    <submittedName>
        <fullName evidence="2">Uncharacterized protein</fullName>
    </submittedName>
</protein>
<organism evidence="2 3">
    <name type="scientific">Streptomyces ambofaciens</name>
    <dbReference type="NCBI Taxonomy" id="1889"/>
    <lineage>
        <taxon>Bacteria</taxon>
        <taxon>Bacillati</taxon>
        <taxon>Actinomycetota</taxon>
        <taxon>Actinomycetes</taxon>
        <taxon>Kitasatosporales</taxon>
        <taxon>Streptomycetaceae</taxon>
        <taxon>Streptomyces</taxon>
    </lineage>
</organism>
<feature type="region of interest" description="Disordered" evidence="1">
    <location>
        <begin position="1"/>
        <end position="28"/>
    </location>
</feature>
<feature type="compositionally biased region" description="Low complexity" evidence="1">
    <location>
        <begin position="1"/>
        <end position="18"/>
    </location>
</feature>